<dbReference type="InterPro" id="IPR035991">
    <property type="entry name" value="Casein_kinase_II_beta-like"/>
</dbReference>
<evidence type="ECO:0000313" key="4">
    <source>
        <dbReference type="Proteomes" id="UP000036987"/>
    </source>
</evidence>
<dbReference type="STRING" id="29655.A0A0K9NYU0"/>
<comment type="similarity">
    <text evidence="1 2">Belongs to the casein kinase 2 subunit beta family.</text>
</comment>
<dbReference type="SUPFAM" id="SSF57798">
    <property type="entry name" value="Casein kinase II beta subunit"/>
    <property type="match status" value="1"/>
</dbReference>
<organism evidence="3 4">
    <name type="scientific">Zostera marina</name>
    <name type="common">Eelgrass</name>
    <dbReference type="NCBI Taxonomy" id="29655"/>
    <lineage>
        <taxon>Eukaryota</taxon>
        <taxon>Viridiplantae</taxon>
        <taxon>Streptophyta</taxon>
        <taxon>Embryophyta</taxon>
        <taxon>Tracheophyta</taxon>
        <taxon>Spermatophyta</taxon>
        <taxon>Magnoliopsida</taxon>
        <taxon>Liliopsida</taxon>
        <taxon>Zosteraceae</taxon>
        <taxon>Zostera</taxon>
    </lineage>
</organism>
<dbReference type="GO" id="GO:0005956">
    <property type="term" value="C:protein kinase CK2 complex"/>
    <property type="evidence" value="ECO:0000318"/>
    <property type="project" value="GO_Central"/>
</dbReference>
<keyword evidence="4" id="KW-1185">Reference proteome</keyword>
<evidence type="ECO:0000313" key="3">
    <source>
        <dbReference type="EMBL" id="KMZ61899.1"/>
    </source>
</evidence>
<dbReference type="OrthoDB" id="3971593at2759"/>
<dbReference type="AlphaFoldDB" id="A0A0K9NYU0"/>
<dbReference type="InterPro" id="IPR016149">
    <property type="entry name" value="Casein_kin_II_reg-sub_N"/>
</dbReference>
<keyword evidence="3" id="KW-0418">Kinase</keyword>
<dbReference type="GO" id="GO:0019887">
    <property type="term" value="F:protein kinase regulator activity"/>
    <property type="evidence" value="ECO:0000318"/>
    <property type="project" value="GO_Central"/>
</dbReference>
<dbReference type="Proteomes" id="UP000036987">
    <property type="component" value="Unassembled WGS sequence"/>
</dbReference>
<sequence>MSSVTSNKGGIACFWYSRKRTAGQFEEDEEELEDHSWITWFCKKRGKNFLCRVNEDFIKDEFNLNGLRKVVPYYDLALNTILDEEVPYWIEEEVDDNILKHSAEMLYGLIHARYILTPRGLKAMSEKFENADFGFCPRVLCKNQYCLPVGISDKPHKEFIKIYCPNCQDVYDTFQKNKLDGAYVGTTFPHLFYMYFPSIPTSEVK</sequence>
<dbReference type="GO" id="GO:0016301">
    <property type="term" value="F:kinase activity"/>
    <property type="evidence" value="ECO:0007669"/>
    <property type="project" value="UniProtKB-KW"/>
</dbReference>
<reference evidence="4" key="1">
    <citation type="journal article" date="2016" name="Nature">
        <title>The genome of the seagrass Zostera marina reveals angiosperm adaptation to the sea.</title>
        <authorList>
            <person name="Olsen J.L."/>
            <person name="Rouze P."/>
            <person name="Verhelst B."/>
            <person name="Lin Y.-C."/>
            <person name="Bayer T."/>
            <person name="Collen J."/>
            <person name="Dattolo E."/>
            <person name="De Paoli E."/>
            <person name="Dittami S."/>
            <person name="Maumus F."/>
            <person name="Michel G."/>
            <person name="Kersting A."/>
            <person name="Lauritano C."/>
            <person name="Lohaus R."/>
            <person name="Toepel M."/>
            <person name="Tonon T."/>
            <person name="Vanneste K."/>
            <person name="Amirebrahimi M."/>
            <person name="Brakel J."/>
            <person name="Bostroem C."/>
            <person name="Chovatia M."/>
            <person name="Grimwood J."/>
            <person name="Jenkins J.W."/>
            <person name="Jueterbock A."/>
            <person name="Mraz A."/>
            <person name="Stam W.T."/>
            <person name="Tice H."/>
            <person name="Bornberg-Bauer E."/>
            <person name="Green P.J."/>
            <person name="Pearson G.A."/>
            <person name="Procaccini G."/>
            <person name="Duarte C.M."/>
            <person name="Schmutz J."/>
            <person name="Reusch T.B.H."/>
            <person name="Van de Peer Y."/>
        </authorList>
    </citation>
    <scope>NUCLEOTIDE SEQUENCE [LARGE SCALE GENOMIC DNA]</scope>
    <source>
        <strain evidence="4">cv. Finnish</strain>
    </source>
</reference>
<name>A0A0K9NYU0_ZOSMR</name>
<dbReference type="FunFam" id="2.20.25.20:FF:000001">
    <property type="entry name" value="Casein kinase II subunit beta"/>
    <property type="match status" value="1"/>
</dbReference>
<proteinExistence type="inferred from homology"/>
<dbReference type="Gene3D" id="2.20.25.20">
    <property type="match status" value="1"/>
</dbReference>
<dbReference type="GO" id="GO:0005737">
    <property type="term" value="C:cytoplasm"/>
    <property type="evidence" value="ECO:0000318"/>
    <property type="project" value="GO_Central"/>
</dbReference>
<protein>
    <recommendedName>
        <fullName evidence="2">Casein kinase II subunit beta</fullName>
        <shortName evidence="2">CK II beta</shortName>
    </recommendedName>
</protein>
<dbReference type="Pfam" id="PF01214">
    <property type="entry name" value="CK_II_beta"/>
    <property type="match status" value="1"/>
</dbReference>
<keyword evidence="3" id="KW-0808">Transferase</keyword>
<dbReference type="PRINTS" id="PR00472">
    <property type="entry name" value="CASNKINASEII"/>
</dbReference>
<dbReference type="Gene3D" id="1.10.1820.10">
    <property type="entry name" value="protein kinase ck2 holoenzyme, chain C, domain 1"/>
    <property type="match status" value="1"/>
</dbReference>
<dbReference type="PANTHER" id="PTHR11740:SF21">
    <property type="entry name" value="CASEIN KINASE II SUBUNIT BETA"/>
    <property type="match status" value="1"/>
</dbReference>
<gene>
    <name evidence="3" type="ORF">ZOSMA_4G01890</name>
</gene>
<evidence type="ECO:0000256" key="2">
    <source>
        <dbReference type="RuleBase" id="RU361268"/>
    </source>
</evidence>
<dbReference type="PANTHER" id="PTHR11740">
    <property type="entry name" value="CASEIN KINASE II SUBUNIT BETA"/>
    <property type="match status" value="1"/>
</dbReference>
<comment type="subunit">
    <text evidence="2">Tetramer of two alpha and two beta subunits.</text>
</comment>
<dbReference type="EMBL" id="LFYR01001430">
    <property type="protein sequence ID" value="KMZ61899.1"/>
    <property type="molecule type" value="Genomic_DNA"/>
</dbReference>
<dbReference type="InterPro" id="IPR000704">
    <property type="entry name" value="Casein_kinase_II_reg-sub"/>
</dbReference>
<accession>A0A0K9NYU0</accession>
<dbReference type="SMART" id="SM01085">
    <property type="entry name" value="CK_II_beta"/>
    <property type="match status" value="1"/>
</dbReference>
<comment type="caution">
    <text evidence="3">The sequence shown here is derived from an EMBL/GenBank/DDBJ whole genome shotgun (WGS) entry which is preliminary data.</text>
</comment>
<comment type="function">
    <text evidence="2">Plays a complex role in regulating the basal catalytic activity of the alpha subunit.</text>
</comment>
<evidence type="ECO:0000256" key="1">
    <source>
        <dbReference type="ARBA" id="ARBA00006941"/>
    </source>
</evidence>
<dbReference type="FunFam" id="1.10.1820.10:FF:000005">
    <property type="entry name" value="Casein kinase II subunit beta"/>
    <property type="match status" value="1"/>
</dbReference>